<evidence type="ECO:0000313" key="3">
    <source>
        <dbReference type="EMBL" id="KAF7144138.1"/>
    </source>
</evidence>
<dbReference type="SUPFAM" id="SSF81383">
    <property type="entry name" value="F-box domain"/>
    <property type="match status" value="1"/>
</dbReference>
<dbReference type="AlphaFoldDB" id="A0A834H2A5"/>
<gene>
    <name evidence="3" type="ORF">RHSIM_Rhsim05G0061600</name>
</gene>
<feature type="region of interest" description="Disordered" evidence="1">
    <location>
        <begin position="1"/>
        <end position="125"/>
    </location>
</feature>
<proteinExistence type="predicted"/>
<protein>
    <recommendedName>
        <fullName evidence="2">F-box domain-containing protein</fullName>
    </recommendedName>
</protein>
<name>A0A834H2A5_RHOSS</name>
<reference evidence="3" key="1">
    <citation type="submission" date="2019-11" db="EMBL/GenBank/DDBJ databases">
        <authorList>
            <person name="Liu Y."/>
            <person name="Hou J."/>
            <person name="Li T.-Q."/>
            <person name="Guan C.-H."/>
            <person name="Wu X."/>
            <person name="Wu H.-Z."/>
            <person name="Ling F."/>
            <person name="Zhang R."/>
            <person name="Shi X.-G."/>
            <person name="Ren J.-P."/>
            <person name="Chen E.-F."/>
            <person name="Sun J.-M."/>
        </authorList>
    </citation>
    <scope>NUCLEOTIDE SEQUENCE</scope>
    <source>
        <strain evidence="3">Adult_tree_wgs_1</strain>
        <tissue evidence="3">Leaves</tissue>
    </source>
</reference>
<sequence length="328" mass="36299">MSDSRGIGTRREGKEPIEGHASSSPETAVATGTQRLDISNVEEPEEGLESGSCLFLEPAATLRNGSEEDEVHPHTIPRRSPFFSESEPGSSLFLEPAAFLRTGSEADEIHPHTTPRRSPFFSESEPGSYLFLEPAATLRKGSEEDEIHPHTTPKGSSFFSESELGEPSRRPGKEQESDDQLRVEPSVPQFENIPEVLLVGIFSRLSEGAQLLLQAVCKSWCRLIPTVQPRGGTVYHLPTGDLLSDLASFMMSGETVKAAILRLGREKRGSMSFAVLKENMKALRETDLFKQRVVRLVSRGFEDIKEWTKEDILEAAKMLVFAFLVNVT</sequence>
<dbReference type="Proteomes" id="UP000626092">
    <property type="component" value="Unassembled WGS sequence"/>
</dbReference>
<keyword evidence="4" id="KW-1185">Reference proteome</keyword>
<dbReference type="InterPro" id="IPR001810">
    <property type="entry name" value="F-box_dom"/>
</dbReference>
<dbReference type="Pfam" id="PF00646">
    <property type="entry name" value="F-box"/>
    <property type="match status" value="1"/>
</dbReference>
<feature type="region of interest" description="Disordered" evidence="1">
    <location>
        <begin position="140"/>
        <end position="186"/>
    </location>
</feature>
<comment type="caution">
    <text evidence="3">The sequence shown here is derived from an EMBL/GenBank/DDBJ whole genome shotgun (WGS) entry which is preliminary data.</text>
</comment>
<evidence type="ECO:0000256" key="1">
    <source>
        <dbReference type="SAM" id="MobiDB-lite"/>
    </source>
</evidence>
<feature type="compositionally biased region" description="Polar residues" evidence="1">
    <location>
        <begin position="21"/>
        <end position="37"/>
    </location>
</feature>
<accession>A0A834H2A5</accession>
<feature type="compositionally biased region" description="Basic and acidic residues" evidence="1">
    <location>
        <begin position="166"/>
        <end position="182"/>
    </location>
</feature>
<feature type="compositionally biased region" description="Basic and acidic residues" evidence="1">
    <location>
        <begin position="9"/>
        <end position="18"/>
    </location>
</feature>
<feature type="domain" description="F-box" evidence="2">
    <location>
        <begin position="191"/>
        <end position="225"/>
    </location>
</feature>
<dbReference type="OrthoDB" id="10502164at2759"/>
<feature type="compositionally biased region" description="Low complexity" evidence="1">
    <location>
        <begin position="80"/>
        <end position="96"/>
    </location>
</feature>
<evidence type="ECO:0000259" key="2">
    <source>
        <dbReference type="Pfam" id="PF00646"/>
    </source>
</evidence>
<organism evidence="3 4">
    <name type="scientific">Rhododendron simsii</name>
    <name type="common">Sims's rhododendron</name>
    <dbReference type="NCBI Taxonomy" id="118357"/>
    <lineage>
        <taxon>Eukaryota</taxon>
        <taxon>Viridiplantae</taxon>
        <taxon>Streptophyta</taxon>
        <taxon>Embryophyta</taxon>
        <taxon>Tracheophyta</taxon>
        <taxon>Spermatophyta</taxon>
        <taxon>Magnoliopsida</taxon>
        <taxon>eudicotyledons</taxon>
        <taxon>Gunneridae</taxon>
        <taxon>Pentapetalae</taxon>
        <taxon>asterids</taxon>
        <taxon>Ericales</taxon>
        <taxon>Ericaceae</taxon>
        <taxon>Ericoideae</taxon>
        <taxon>Rhodoreae</taxon>
        <taxon>Rhododendron</taxon>
    </lineage>
</organism>
<evidence type="ECO:0000313" key="4">
    <source>
        <dbReference type="Proteomes" id="UP000626092"/>
    </source>
</evidence>
<dbReference type="InterPro" id="IPR036047">
    <property type="entry name" value="F-box-like_dom_sf"/>
</dbReference>
<dbReference type="EMBL" id="WJXA01000005">
    <property type="protein sequence ID" value="KAF7144138.1"/>
    <property type="molecule type" value="Genomic_DNA"/>
</dbReference>